<accession>A0A818IZ03</accession>
<organism evidence="4 5">
    <name type="scientific">Rotaria sordida</name>
    <dbReference type="NCBI Taxonomy" id="392033"/>
    <lineage>
        <taxon>Eukaryota</taxon>
        <taxon>Metazoa</taxon>
        <taxon>Spiralia</taxon>
        <taxon>Gnathifera</taxon>
        <taxon>Rotifera</taxon>
        <taxon>Eurotatoria</taxon>
        <taxon>Bdelloidea</taxon>
        <taxon>Philodinida</taxon>
        <taxon>Philodinidae</taxon>
        <taxon>Rotaria</taxon>
    </lineage>
</organism>
<feature type="region of interest" description="Disordered" evidence="2">
    <location>
        <begin position="1"/>
        <end position="43"/>
    </location>
</feature>
<feature type="compositionally biased region" description="Low complexity" evidence="2">
    <location>
        <begin position="397"/>
        <end position="412"/>
    </location>
</feature>
<feature type="compositionally biased region" description="Basic and acidic residues" evidence="2">
    <location>
        <begin position="16"/>
        <end position="28"/>
    </location>
</feature>
<evidence type="ECO:0000313" key="5">
    <source>
        <dbReference type="Proteomes" id="UP000663823"/>
    </source>
</evidence>
<dbReference type="GO" id="GO:0016020">
    <property type="term" value="C:membrane"/>
    <property type="evidence" value="ECO:0007669"/>
    <property type="project" value="InterPro"/>
</dbReference>
<dbReference type="InterPro" id="IPR039574">
    <property type="entry name" value="OGFr"/>
</dbReference>
<name>A0A818IZ03_9BILA</name>
<dbReference type="PANTHER" id="PTHR14015">
    <property type="entry name" value="OPIOID GROWTH FACTOR RECEPTOR OGFR ZETA-TYPE OPIOID RECEPTOR"/>
    <property type="match status" value="1"/>
</dbReference>
<dbReference type="AlphaFoldDB" id="A0A818IZ03"/>
<sequence length="420" mass="49027">MDHDDSCNAVQCTDGSGKDIKSSEKIPGGEKQNLPEEPILSEGSTKPKMGIFFVLSPLYVAYVFDNIRILEQSAKKQKTTEEESTTKEKIGNAQQINKEQNKSKTNTNPTNRQISNASTHHMSDDDDNENNSNNKSFARITRSSLVSSKLSIRFDDSDEEENSSYTSWAQRDIAEYRNGYPDVRQYPQIKDNYKFYANKMPSFPHGDYIDNIHDKWFGDYHRLEIHHGYIQWLFPLQEKGLNFSAEPLQKHEIELIKNDMKALKRILTSYILMLDFYGFELVNEKTGEIRRLPNDNYKSRFRNLNTSSHNYLRITRILKCLGEFDYEHLKFPFLEQILRESITENTLPNCLRSCKDYWIETLKSRDERRAIRLYARELIDYQKKGIKPPQSHCAVRPTTSTTKKPKQSPSKTMKQRNDSD</sequence>
<evidence type="ECO:0000256" key="1">
    <source>
        <dbReference type="ARBA" id="ARBA00010365"/>
    </source>
</evidence>
<gene>
    <name evidence="4" type="ORF">OTI717_LOCUS3137</name>
</gene>
<feature type="compositionally biased region" description="Basic and acidic residues" evidence="2">
    <location>
        <begin position="78"/>
        <end position="90"/>
    </location>
</feature>
<reference evidence="4" key="1">
    <citation type="submission" date="2021-02" db="EMBL/GenBank/DDBJ databases">
        <authorList>
            <person name="Nowell W R."/>
        </authorList>
    </citation>
    <scope>NUCLEOTIDE SEQUENCE</scope>
</reference>
<feature type="region of interest" description="Disordered" evidence="2">
    <location>
        <begin position="74"/>
        <end position="138"/>
    </location>
</feature>
<proteinExistence type="inferred from homology"/>
<comment type="caution">
    <text evidence="4">The sequence shown here is derived from an EMBL/GenBank/DDBJ whole genome shotgun (WGS) entry which is preliminary data.</text>
</comment>
<evidence type="ECO:0000313" key="4">
    <source>
        <dbReference type="EMBL" id="CAF3527460.1"/>
    </source>
</evidence>
<protein>
    <recommendedName>
        <fullName evidence="3">Opioid growth factor receptor (OGFr) conserved domain-containing protein</fullName>
    </recommendedName>
</protein>
<feature type="compositionally biased region" description="Polar residues" evidence="2">
    <location>
        <begin position="92"/>
        <end position="120"/>
    </location>
</feature>
<feature type="domain" description="Opioid growth factor receptor (OGFr) conserved" evidence="3">
    <location>
        <begin position="190"/>
        <end position="387"/>
    </location>
</feature>
<dbReference type="Proteomes" id="UP000663823">
    <property type="component" value="Unassembled WGS sequence"/>
</dbReference>
<dbReference type="Pfam" id="PF04664">
    <property type="entry name" value="OGFr_N"/>
    <property type="match status" value="1"/>
</dbReference>
<feature type="region of interest" description="Disordered" evidence="2">
    <location>
        <begin position="385"/>
        <end position="420"/>
    </location>
</feature>
<dbReference type="PANTHER" id="PTHR14015:SF2">
    <property type="entry name" value="OPIOID GROWTH FACTOR RECEPTOR (OGFR) CONSERVED DOMAIN-CONTAINING PROTEIN"/>
    <property type="match status" value="1"/>
</dbReference>
<dbReference type="EMBL" id="CAJOAX010000166">
    <property type="protein sequence ID" value="CAF3527460.1"/>
    <property type="molecule type" value="Genomic_DNA"/>
</dbReference>
<dbReference type="GO" id="GO:0140625">
    <property type="term" value="F:opioid growth factor receptor activity"/>
    <property type="evidence" value="ECO:0007669"/>
    <property type="project" value="InterPro"/>
</dbReference>
<comment type="similarity">
    <text evidence="1">Belongs to the opioid growth factor receptor family.</text>
</comment>
<dbReference type="InterPro" id="IPR006757">
    <property type="entry name" value="OGF_rcpt"/>
</dbReference>
<evidence type="ECO:0000259" key="3">
    <source>
        <dbReference type="Pfam" id="PF04664"/>
    </source>
</evidence>
<evidence type="ECO:0000256" key="2">
    <source>
        <dbReference type="SAM" id="MobiDB-lite"/>
    </source>
</evidence>